<proteinExistence type="predicted"/>
<dbReference type="KEGG" id="vg:26636398"/>
<dbReference type="RefSeq" id="YP_009209978.1">
    <property type="nucleotide sequence ID" value="NC_028925.1"/>
</dbReference>
<sequence>MNYALIYENLMNRAKSRKLTGYKESHHVVPQCLGGPDTKENRVDLTPEEHYLAHQLLVKINPEHKGLKYAAYMMTISPDGRRQNNKLFGWVKRDYLNNRIQSSGMKGKKHKPESIQLMKDKRALQEITETTKAKISKTKTGVKFTKEALKSFNEKRSANQAWIDSNFRPCKESTKSKIGDANRGRVFDKKTCPHCGKTGAGPNMKRYHFDNCKSKVAKCDLPAFNTNTTPHLDNILPIVNG</sequence>
<accession>A0A0A7HGF4</accession>
<organism evidence="1 2">
    <name type="scientific">Escherichia phage vB_EcoM_VR25</name>
    <dbReference type="NCBI Taxonomy" id="1567028"/>
    <lineage>
        <taxon>Viruses</taxon>
        <taxon>Duplodnaviria</taxon>
        <taxon>Heunggongvirae</taxon>
        <taxon>Uroviricota</taxon>
        <taxon>Caudoviricetes</taxon>
        <taxon>Pantevenvirales</taxon>
        <taxon>Straboviridae</taxon>
        <taxon>Tevenvirinae</taxon>
        <taxon>Gaprivervirus</taxon>
        <taxon>Gaprivervirus vr25</taxon>
    </lineage>
</organism>
<dbReference type="GeneID" id="26636398"/>
<evidence type="ECO:0000313" key="1">
    <source>
        <dbReference type="EMBL" id="AIZ02580.1"/>
    </source>
</evidence>
<evidence type="ECO:0000313" key="2">
    <source>
        <dbReference type="Proteomes" id="UP000030717"/>
    </source>
</evidence>
<reference evidence="1 2" key="1">
    <citation type="submission" date="2014-10" db="EMBL/GenBank/DDBJ databases">
        <title>VR bacteriophages - a small but diverse group of low-temperature viruses.</title>
        <authorList>
            <person name="Kaliniene L."/>
            <person name="Meskys R."/>
            <person name="Simoliunas E."/>
            <person name="Zajanckauskaite A."/>
            <person name="Truncaite L."/>
        </authorList>
    </citation>
    <scope>NUCLEOTIDE SEQUENCE [LARGE SCALE GENOMIC DNA]</scope>
</reference>
<protein>
    <submittedName>
        <fullName evidence="1">Putative mobile nuclease</fullName>
    </submittedName>
</protein>
<gene>
    <name evidence="1" type="ORF">VR25_236</name>
</gene>
<dbReference type="Proteomes" id="UP000030717">
    <property type="component" value="Segment"/>
</dbReference>
<name>A0A0A7HGF4_9CAUD</name>
<dbReference type="EMBL" id="KP007361">
    <property type="protein sequence ID" value="AIZ02580.1"/>
    <property type="molecule type" value="Genomic_DNA"/>
</dbReference>
<keyword evidence="2" id="KW-1185">Reference proteome</keyword>